<evidence type="ECO:0000313" key="2">
    <source>
        <dbReference type="Proteomes" id="UP000829398"/>
    </source>
</evidence>
<keyword evidence="2" id="KW-1185">Reference proteome</keyword>
<dbReference type="EMBL" id="CM039173">
    <property type="protein sequence ID" value="KAH9773927.1"/>
    <property type="molecule type" value="Genomic_DNA"/>
</dbReference>
<gene>
    <name evidence="1" type="ORF">KPL71_013474</name>
</gene>
<proteinExistence type="predicted"/>
<dbReference type="Proteomes" id="UP000829398">
    <property type="component" value="Chromosome 4"/>
</dbReference>
<reference evidence="2" key="1">
    <citation type="journal article" date="2023" name="Hortic. Res.">
        <title>A chromosome-level phased genome enabling allele-level studies in sweet orange: a case study on citrus Huanglongbing tolerance.</title>
        <authorList>
            <person name="Wu B."/>
            <person name="Yu Q."/>
            <person name="Deng Z."/>
            <person name="Duan Y."/>
            <person name="Luo F."/>
            <person name="Gmitter F. Jr."/>
        </authorList>
    </citation>
    <scope>NUCLEOTIDE SEQUENCE [LARGE SCALE GENOMIC DNA]</scope>
    <source>
        <strain evidence="2">cv. Valencia</strain>
    </source>
</reference>
<organism evidence="1 2">
    <name type="scientific">Citrus sinensis</name>
    <name type="common">Sweet orange</name>
    <name type="synonym">Citrus aurantium var. sinensis</name>
    <dbReference type="NCBI Taxonomy" id="2711"/>
    <lineage>
        <taxon>Eukaryota</taxon>
        <taxon>Viridiplantae</taxon>
        <taxon>Streptophyta</taxon>
        <taxon>Embryophyta</taxon>
        <taxon>Tracheophyta</taxon>
        <taxon>Spermatophyta</taxon>
        <taxon>Magnoliopsida</taxon>
        <taxon>eudicotyledons</taxon>
        <taxon>Gunneridae</taxon>
        <taxon>Pentapetalae</taxon>
        <taxon>rosids</taxon>
        <taxon>malvids</taxon>
        <taxon>Sapindales</taxon>
        <taxon>Rutaceae</taxon>
        <taxon>Aurantioideae</taxon>
        <taxon>Citrus</taxon>
    </lineage>
</organism>
<sequence>MKFPDMFHSHELRIAFSFFLLTLPLFSSSLPEGKGKEVPYYMTSDVKEVAGKSFDYIVVGGGTTGCPLAATLSDNFSVLLVERGGSPFGNPLVTDKRFFGFSLLQTDEYTSVAQSFISTDGVQNHRGRVLGGSSAINGGFYSRAREDFVKKAGWDEELVKKAYEWVESKVVFPPELTPWQSVVEFGLLEAGILPYNGYSLEHIEGTKIGGTAFDQCGKRHTSADLLGAGNPKNLVVLLNATVNNIIFRNNSKANESRAHGIRFIKSDGSSNHMHEAYLNKPGNSSTWGDVILSAGALGSPQLLLLSGIGPHDHLKDLNIPTIVDLQEVGEGMQDNPCIAKLVDTTPQKRLPETPEVVGIADNFKFIIQAGVLPISSNASRMPIAAKLAFPISKGKLELDSTDPRQNPSIKFNYLAKEKDLHECVKMVQLLDKVTKSQSVSSFLGIKPQEKLMSNSDELRKLCKNNVRTFYHYHGGCIVGSVVDKDYRVYGVKGLRVIDGSTFQESPGTNPMATVMMLGRYQGVKLVEERREICN</sequence>
<comment type="caution">
    <text evidence="1">The sequence shown here is derived from an EMBL/GenBank/DDBJ whole genome shotgun (WGS) entry which is preliminary data.</text>
</comment>
<evidence type="ECO:0000313" key="1">
    <source>
        <dbReference type="EMBL" id="KAH9773927.1"/>
    </source>
</evidence>
<name>A0ACB8LK81_CITSI</name>
<protein>
    <submittedName>
        <fullName evidence="1">GMC OxRdtase N domain-containing protein</fullName>
    </submittedName>
</protein>
<accession>A0ACB8LK81</accession>